<sequence>MCERKSSSSLGGGVSPNTSSLPPGSRGGSGLLSSSSGHSSSPRPERRRRPSGLAMKGSGGSESARPWGDPAEVAAGMEQASSGAEPPGTDLLPSLARPGSSACEVEEAYASGLAAAAAVRVRHSGVTGGP</sequence>
<comment type="caution">
    <text evidence="2">The sequence shown here is derived from an EMBL/GenBank/DDBJ whole genome shotgun (WGS) entry which is preliminary data.</text>
</comment>
<proteinExistence type="predicted"/>
<accession>A0A834APT2</accession>
<dbReference type="Proteomes" id="UP000664940">
    <property type="component" value="Unassembled WGS sequence"/>
</dbReference>
<protein>
    <submittedName>
        <fullName evidence="2">Uncharacterized protein</fullName>
    </submittedName>
</protein>
<dbReference type="EMBL" id="JABVXQ010000004">
    <property type="protein sequence ID" value="KAF6114719.1"/>
    <property type="molecule type" value="Genomic_DNA"/>
</dbReference>
<evidence type="ECO:0000256" key="1">
    <source>
        <dbReference type="SAM" id="MobiDB-lite"/>
    </source>
</evidence>
<evidence type="ECO:0000313" key="3">
    <source>
        <dbReference type="Proteomes" id="UP000664940"/>
    </source>
</evidence>
<feature type="compositionally biased region" description="Low complexity" evidence="1">
    <location>
        <begin position="31"/>
        <end position="42"/>
    </location>
</feature>
<evidence type="ECO:0000313" key="2">
    <source>
        <dbReference type="EMBL" id="KAF6114719.1"/>
    </source>
</evidence>
<feature type="region of interest" description="Disordered" evidence="1">
    <location>
        <begin position="1"/>
        <end position="98"/>
    </location>
</feature>
<gene>
    <name evidence="2" type="ORF">HJG60_010653</name>
</gene>
<name>A0A834APT2_9CHIR</name>
<reference evidence="2 3" key="1">
    <citation type="journal article" date="2020" name="Nature">
        <title>Six reference-quality genomes reveal evolution of bat adaptations.</title>
        <authorList>
            <person name="Jebb D."/>
            <person name="Huang Z."/>
            <person name="Pippel M."/>
            <person name="Hughes G.M."/>
            <person name="Lavrichenko K."/>
            <person name="Devanna P."/>
            <person name="Winkler S."/>
            <person name="Jermiin L.S."/>
            <person name="Skirmuntt E.C."/>
            <person name="Katzourakis A."/>
            <person name="Burkitt-Gray L."/>
            <person name="Ray D.A."/>
            <person name="Sullivan K.A.M."/>
            <person name="Roscito J.G."/>
            <person name="Kirilenko B.M."/>
            <person name="Davalos L.M."/>
            <person name="Corthals A.P."/>
            <person name="Power M.L."/>
            <person name="Jones G."/>
            <person name="Ransome R.D."/>
            <person name="Dechmann D.K.N."/>
            <person name="Locatelli A.G."/>
            <person name="Puechmaille S.J."/>
            <person name="Fedrigo O."/>
            <person name="Jarvis E.D."/>
            <person name="Hiller M."/>
            <person name="Vernes S.C."/>
            <person name="Myers E.W."/>
            <person name="Teeling E.C."/>
        </authorList>
    </citation>
    <scope>NUCLEOTIDE SEQUENCE [LARGE SCALE GENOMIC DNA]</scope>
    <source>
        <strain evidence="2">Bat1K_MPI-CBG_1</strain>
    </source>
</reference>
<organism evidence="2 3">
    <name type="scientific">Phyllostomus discolor</name>
    <name type="common">pale spear-nosed bat</name>
    <dbReference type="NCBI Taxonomy" id="89673"/>
    <lineage>
        <taxon>Eukaryota</taxon>
        <taxon>Metazoa</taxon>
        <taxon>Chordata</taxon>
        <taxon>Craniata</taxon>
        <taxon>Vertebrata</taxon>
        <taxon>Euteleostomi</taxon>
        <taxon>Mammalia</taxon>
        <taxon>Eutheria</taxon>
        <taxon>Laurasiatheria</taxon>
        <taxon>Chiroptera</taxon>
        <taxon>Yangochiroptera</taxon>
        <taxon>Phyllostomidae</taxon>
        <taxon>Phyllostominae</taxon>
        <taxon>Phyllostomus</taxon>
    </lineage>
</organism>
<dbReference type="AlphaFoldDB" id="A0A834APT2"/>